<keyword evidence="4 6" id="KW-1133">Transmembrane helix</keyword>
<name>A0A7W8ELX8_9ACTN</name>
<gene>
    <name evidence="7" type="ORF">HNR40_009609</name>
</gene>
<comment type="subcellular location">
    <subcellularLocation>
        <location evidence="1">Cell membrane</location>
        <topology evidence="1">Multi-pass membrane protein</topology>
    </subcellularLocation>
</comment>
<evidence type="ECO:0000313" key="7">
    <source>
        <dbReference type="EMBL" id="MBB5084101.1"/>
    </source>
</evidence>
<sequence>MTTQHRHPPGDRITAALAANRLGVPAVAFFVLSAAGPLSVIAGVVTTGYAVTGITGLPIAFLVVGAVLALFAVGYVAMARYMANAGAFYTYVTHGLGRPAGVAAAWGALLAYNSIQVALYGVFGAASVPLLAAWLGVTLPWWLIALVAWALVLALGLSRVDLNGRVLAVLLIAEIAVILLFDLADLFHPAGPSLAWEALSPAALFSPGIGALLVIAILGFVGFEAAVVFSEESRDPRRTIPAATYLSVAVIAGVYALSSWLMQVAIGPANIAAVARRDSAETIFILAADHMGDVIATIGRVLFITSTFAAMLSFHNTSARYLFALGRERVLPEVFGRTTARTGAPKTGSIAQSCLGLLVIVVYAILGLDPMVQLFYFGGTLGGFGILVLLTVTAISVPIYFARNPHTEPRTHTLFAPVAAAVILVVMLGLAITNFATLLGVPEGDPLAVILPSLYGIAAVLGLIWAFVLQRLRPGIYQQIGQGAKAVAS</sequence>
<feature type="transmembrane region" description="Helical" evidence="6">
    <location>
        <begin position="414"/>
        <end position="441"/>
    </location>
</feature>
<keyword evidence="8" id="KW-1185">Reference proteome</keyword>
<evidence type="ECO:0000313" key="8">
    <source>
        <dbReference type="Proteomes" id="UP000568380"/>
    </source>
</evidence>
<feature type="transmembrane region" description="Helical" evidence="6">
    <location>
        <begin position="141"/>
        <end position="158"/>
    </location>
</feature>
<dbReference type="AlphaFoldDB" id="A0A7W8ELX8"/>
<keyword evidence="3 6" id="KW-0812">Transmembrane</keyword>
<feature type="transmembrane region" description="Helical" evidence="6">
    <location>
        <begin position="242"/>
        <end position="262"/>
    </location>
</feature>
<comment type="caution">
    <text evidence="7">The sequence shown here is derived from an EMBL/GenBank/DDBJ whole genome shotgun (WGS) entry which is preliminary data.</text>
</comment>
<evidence type="ECO:0000256" key="1">
    <source>
        <dbReference type="ARBA" id="ARBA00004651"/>
    </source>
</evidence>
<evidence type="ECO:0000256" key="3">
    <source>
        <dbReference type="ARBA" id="ARBA00022692"/>
    </source>
</evidence>
<feature type="transmembrane region" description="Helical" evidence="6">
    <location>
        <begin position="350"/>
        <end position="368"/>
    </location>
</feature>
<evidence type="ECO:0000256" key="2">
    <source>
        <dbReference type="ARBA" id="ARBA00022475"/>
    </source>
</evidence>
<dbReference type="PANTHER" id="PTHR42770:SF16">
    <property type="entry name" value="AMINO ACID PERMEASE"/>
    <property type="match status" value="1"/>
</dbReference>
<dbReference type="InterPro" id="IPR050367">
    <property type="entry name" value="APC_superfamily"/>
</dbReference>
<dbReference type="InterPro" id="IPR002293">
    <property type="entry name" value="AA/rel_permease1"/>
</dbReference>
<dbReference type="PIRSF" id="PIRSF006060">
    <property type="entry name" value="AA_transporter"/>
    <property type="match status" value="1"/>
</dbReference>
<feature type="transmembrane region" description="Helical" evidence="6">
    <location>
        <begin position="204"/>
        <end position="230"/>
    </location>
</feature>
<accession>A0A7W8ELX8</accession>
<dbReference type="Gene3D" id="1.20.1740.10">
    <property type="entry name" value="Amino acid/polyamine transporter I"/>
    <property type="match status" value="1"/>
</dbReference>
<dbReference type="EMBL" id="JACHIN010000021">
    <property type="protein sequence ID" value="MBB5084101.1"/>
    <property type="molecule type" value="Genomic_DNA"/>
</dbReference>
<reference evidence="7 8" key="1">
    <citation type="submission" date="2020-08" db="EMBL/GenBank/DDBJ databases">
        <title>Genomic Encyclopedia of Type Strains, Phase IV (KMG-IV): sequencing the most valuable type-strain genomes for metagenomic binning, comparative biology and taxonomic classification.</title>
        <authorList>
            <person name="Goeker M."/>
        </authorList>
    </citation>
    <scope>NUCLEOTIDE SEQUENCE [LARGE SCALE GENOMIC DNA]</scope>
    <source>
        <strain evidence="7 8">DSM 45385</strain>
    </source>
</reference>
<protein>
    <submittedName>
        <fullName evidence="7">Amino acid transporter</fullName>
    </submittedName>
</protein>
<feature type="transmembrane region" description="Helical" evidence="6">
    <location>
        <begin position="59"/>
        <end position="82"/>
    </location>
</feature>
<dbReference type="PANTHER" id="PTHR42770">
    <property type="entry name" value="AMINO ACID TRANSPORTER-RELATED"/>
    <property type="match status" value="1"/>
</dbReference>
<dbReference type="Pfam" id="PF13520">
    <property type="entry name" value="AA_permease_2"/>
    <property type="match status" value="1"/>
</dbReference>
<dbReference type="GO" id="GO:0005886">
    <property type="term" value="C:plasma membrane"/>
    <property type="evidence" value="ECO:0007669"/>
    <property type="project" value="UniProtKB-SubCell"/>
</dbReference>
<keyword evidence="2" id="KW-1003">Cell membrane</keyword>
<evidence type="ECO:0000256" key="5">
    <source>
        <dbReference type="ARBA" id="ARBA00023136"/>
    </source>
</evidence>
<feature type="transmembrane region" description="Helical" evidence="6">
    <location>
        <begin position="165"/>
        <end position="184"/>
    </location>
</feature>
<feature type="transmembrane region" description="Helical" evidence="6">
    <location>
        <begin position="294"/>
        <end position="314"/>
    </location>
</feature>
<evidence type="ECO:0000256" key="4">
    <source>
        <dbReference type="ARBA" id="ARBA00022989"/>
    </source>
</evidence>
<feature type="transmembrane region" description="Helical" evidence="6">
    <location>
        <begin position="374"/>
        <end position="402"/>
    </location>
</feature>
<keyword evidence="5 6" id="KW-0472">Membrane</keyword>
<organism evidence="7 8">
    <name type="scientific">Nonomuraea endophytica</name>
    <dbReference type="NCBI Taxonomy" id="714136"/>
    <lineage>
        <taxon>Bacteria</taxon>
        <taxon>Bacillati</taxon>
        <taxon>Actinomycetota</taxon>
        <taxon>Actinomycetes</taxon>
        <taxon>Streptosporangiales</taxon>
        <taxon>Streptosporangiaceae</taxon>
        <taxon>Nonomuraea</taxon>
    </lineage>
</organism>
<dbReference type="GO" id="GO:0022857">
    <property type="term" value="F:transmembrane transporter activity"/>
    <property type="evidence" value="ECO:0007669"/>
    <property type="project" value="InterPro"/>
</dbReference>
<evidence type="ECO:0000256" key="6">
    <source>
        <dbReference type="SAM" id="Phobius"/>
    </source>
</evidence>
<proteinExistence type="predicted"/>
<dbReference type="Proteomes" id="UP000568380">
    <property type="component" value="Unassembled WGS sequence"/>
</dbReference>
<feature type="transmembrane region" description="Helical" evidence="6">
    <location>
        <begin position="447"/>
        <end position="469"/>
    </location>
</feature>
<dbReference type="RefSeq" id="WP_312896797.1">
    <property type="nucleotide sequence ID" value="NZ_JACHIN010000021.1"/>
</dbReference>
<feature type="transmembrane region" description="Helical" evidence="6">
    <location>
        <begin position="27"/>
        <end position="52"/>
    </location>
</feature>